<dbReference type="STRING" id="1799789.AX660_16720"/>
<accession>A0A135ZYJ1</accession>
<proteinExistence type="predicted"/>
<dbReference type="AlphaFoldDB" id="A0A135ZYJ1"/>
<evidence type="ECO:0000313" key="1">
    <source>
        <dbReference type="EMBL" id="KXI28034.1"/>
    </source>
</evidence>
<dbReference type="OrthoDB" id="240864at2"/>
<sequence length="346" mass="38870">MRLPTKLSYQRSISPSMAVFFSVDTNGNQSPLEISTVKVLGQKESASEGFSGGMELKKEVSHKRLAEGNPHTIDFCYAPANSTHLLCKFSCTVDASSLKPRVCNNEEVEKALVEFVQNYQKVGGFRYLSERYLKNILSGNWLWRNQKTRDTTIELNTSGGHSINISGINRKQFEPEWNKAVTHWDDVVNEFENALCSPQKYMFCEVTAKLTVPIAHEIYPSQAFVEKGSKFDKSRTYQETYLEQKRTAIIGAYKVGAAIASIDDWYENADLAVRVGSFAVDKEKDTIYRHPVTKKDLFSLLNIIEDITGNLRSCFGKSKDKLVNCKDAHFIAANLIKGGLFGMGSK</sequence>
<dbReference type="InterPro" id="IPR013399">
    <property type="entry name" value="CRISPR-assoc_prot_Csy3"/>
</dbReference>
<reference evidence="2" key="1">
    <citation type="submission" date="2016-02" db="EMBL/GenBank/DDBJ databases">
        <authorList>
            <person name="Schultz-Johansen M."/>
            <person name="Glaring M.A."/>
            <person name="Bech P.K."/>
            <person name="Stougaard P."/>
        </authorList>
    </citation>
    <scope>NUCLEOTIDE SEQUENCE [LARGE SCALE GENOMIC DNA]</scope>
    <source>
        <strain evidence="2">S66</strain>
    </source>
</reference>
<comment type="caution">
    <text evidence="1">The sequence shown here is derived from an EMBL/GenBank/DDBJ whole genome shotgun (WGS) entry which is preliminary data.</text>
</comment>
<dbReference type="NCBIfam" id="TIGR02566">
    <property type="entry name" value="cas_Csy3"/>
    <property type="match status" value="1"/>
</dbReference>
<dbReference type="Proteomes" id="UP000070299">
    <property type="component" value="Unassembled WGS sequence"/>
</dbReference>
<name>A0A135ZYJ1_9ALTE</name>
<organism evidence="1 2">
    <name type="scientific">Paraglaciecola hydrolytica</name>
    <dbReference type="NCBI Taxonomy" id="1799789"/>
    <lineage>
        <taxon>Bacteria</taxon>
        <taxon>Pseudomonadati</taxon>
        <taxon>Pseudomonadota</taxon>
        <taxon>Gammaproteobacteria</taxon>
        <taxon>Alteromonadales</taxon>
        <taxon>Alteromonadaceae</taxon>
        <taxon>Paraglaciecola</taxon>
    </lineage>
</organism>
<dbReference type="Pfam" id="PF09615">
    <property type="entry name" value="Cas_Csy3"/>
    <property type="match status" value="1"/>
</dbReference>
<gene>
    <name evidence="1" type="ORF">AX660_16720</name>
</gene>
<protein>
    <recommendedName>
        <fullName evidence="3">Type I-F CRISPR-associated protein Csy3</fullName>
    </recommendedName>
</protein>
<evidence type="ECO:0000313" key="2">
    <source>
        <dbReference type="Proteomes" id="UP000070299"/>
    </source>
</evidence>
<dbReference type="EMBL" id="LSNE01000007">
    <property type="protein sequence ID" value="KXI28034.1"/>
    <property type="molecule type" value="Genomic_DNA"/>
</dbReference>
<dbReference type="RefSeq" id="WP_068377957.1">
    <property type="nucleotide sequence ID" value="NZ_LSNE01000007.1"/>
</dbReference>
<evidence type="ECO:0008006" key="3">
    <source>
        <dbReference type="Google" id="ProtNLM"/>
    </source>
</evidence>
<keyword evidence="2" id="KW-1185">Reference proteome</keyword>